<keyword evidence="3" id="KW-1185">Reference proteome</keyword>
<gene>
    <name evidence="2" type="ORF">KIN20_016121</name>
</gene>
<feature type="compositionally biased region" description="Polar residues" evidence="1">
    <location>
        <begin position="492"/>
        <end position="505"/>
    </location>
</feature>
<feature type="compositionally biased region" description="Polar residues" evidence="1">
    <location>
        <begin position="717"/>
        <end position="730"/>
    </location>
</feature>
<feature type="region of interest" description="Disordered" evidence="1">
    <location>
        <begin position="267"/>
        <end position="302"/>
    </location>
</feature>
<proteinExistence type="predicted"/>
<feature type="region of interest" description="Disordered" evidence="1">
    <location>
        <begin position="642"/>
        <end position="677"/>
    </location>
</feature>
<feature type="region of interest" description="Disordered" evidence="1">
    <location>
        <begin position="717"/>
        <end position="752"/>
    </location>
</feature>
<feature type="compositionally biased region" description="Polar residues" evidence="1">
    <location>
        <begin position="342"/>
        <end position="355"/>
    </location>
</feature>
<accession>A0AAD5MZE4</accession>
<reference evidence="2" key="1">
    <citation type="submission" date="2021-06" db="EMBL/GenBank/DDBJ databases">
        <title>Parelaphostrongylus tenuis whole genome reference sequence.</title>
        <authorList>
            <person name="Garwood T.J."/>
            <person name="Larsen P.A."/>
            <person name="Fountain-Jones N.M."/>
            <person name="Garbe J.R."/>
            <person name="Macchietto M.G."/>
            <person name="Kania S.A."/>
            <person name="Gerhold R.W."/>
            <person name="Richards J.E."/>
            <person name="Wolf T.M."/>
        </authorList>
    </citation>
    <scope>NUCLEOTIDE SEQUENCE</scope>
    <source>
        <strain evidence="2">MNPRO001-30</strain>
        <tissue evidence="2">Meninges</tissue>
    </source>
</reference>
<dbReference type="AlphaFoldDB" id="A0AAD5MZE4"/>
<feature type="compositionally biased region" description="Polar residues" evidence="1">
    <location>
        <begin position="116"/>
        <end position="130"/>
    </location>
</feature>
<feature type="region of interest" description="Disordered" evidence="1">
    <location>
        <begin position="342"/>
        <end position="377"/>
    </location>
</feature>
<dbReference type="EMBL" id="JAHQIW010003251">
    <property type="protein sequence ID" value="KAJ1357862.1"/>
    <property type="molecule type" value="Genomic_DNA"/>
</dbReference>
<feature type="region of interest" description="Disordered" evidence="1">
    <location>
        <begin position="116"/>
        <end position="152"/>
    </location>
</feature>
<feature type="region of interest" description="Disordered" evidence="1">
    <location>
        <begin position="567"/>
        <end position="602"/>
    </location>
</feature>
<feature type="region of interest" description="Disordered" evidence="1">
    <location>
        <begin position="1"/>
        <end position="21"/>
    </location>
</feature>
<feature type="compositionally biased region" description="Polar residues" evidence="1">
    <location>
        <begin position="792"/>
        <end position="805"/>
    </location>
</feature>
<feature type="region of interest" description="Disordered" evidence="1">
    <location>
        <begin position="492"/>
        <end position="527"/>
    </location>
</feature>
<comment type="caution">
    <text evidence="2">The sequence shown here is derived from an EMBL/GenBank/DDBJ whole genome shotgun (WGS) entry which is preliminary data.</text>
</comment>
<feature type="compositionally biased region" description="Polar residues" evidence="1">
    <location>
        <begin position="567"/>
        <end position="580"/>
    </location>
</feature>
<evidence type="ECO:0000256" key="1">
    <source>
        <dbReference type="SAM" id="MobiDB-lite"/>
    </source>
</evidence>
<feature type="compositionally biased region" description="Polar residues" evidence="1">
    <location>
        <begin position="417"/>
        <end position="430"/>
    </location>
</feature>
<name>A0AAD5MZE4_PARTN</name>
<evidence type="ECO:0000313" key="3">
    <source>
        <dbReference type="Proteomes" id="UP001196413"/>
    </source>
</evidence>
<feature type="compositionally biased region" description="Polar residues" evidence="1">
    <location>
        <begin position="43"/>
        <end position="55"/>
    </location>
</feature>
<protein>
    <submittedName>
        <fullName evidence="2">Uncharacterized protein</fullName>
    </submittedName>
</protein>
<feature type="region of interest" description="Disordered" evidence="1">
    <location>
        <begin position="792"/>
        <end position="838"/>
    </location>
</feature>
<organism evidence="2 3">
    <name type="scientific">Parelaphostrongylus tenuis</name>
    <name type="common">Meningeal worm</name>
    <dbReference type="NCBI Taxonomy" id="148309"/>
    <lineage>
        <taxon>Eukaryota</taxon>
        <taxon>Metazoa</taxon>
        <taxon>Ecdysozoa</taxon>
        <taxon>Nematoda</taxon>
        <taxon>Chromadorea</taxon>
        <taxon>Rhabditida</taxon>
        <taxon>Rhabditina</taxon>
        <taxon>Rhabditomorpha</taxon>
        <taxon>Strongyloidea</taxon>
        <taxon>Metastrongylidae</taxon>
        <taxon>Parelaphostrongylus</taxon>
    </lineage>
</organism>
<feature type="compositionally biased region" description="Polar residues" evidence="1">
    <location>
        <begin position="191"/>
        <end position="205"/>
    </location>
</feature>
<feature type="compositionally biased region" description="Polar residues" evidence="1">
    <location>
        <begin position="267"/>
        <end position="280"/>
    </location>
</feature>
<evidence type="ECO:0000313" key="2">
    <source>
        <dbReference type="EMBL" id="KAJ1357862.1"/>
    </source>
</evidence>
<feature type="region of interest" description="Disordered" evidence="1">
    <location>
        <begin position="417"/>
        <end position="452"/>
    </location>
</feature>
<dbReference type="Proteomes" id="UP001196413">
    <property type="component" value="Unassembled WGS sequence"/>
</dbReference>
<feature type="region of interest" description="Disordered" evidence="1">
    <location>
        <begin position="43"/>
        <end position="77"/>
    </location>
</feature>
<feature type="compositionally biased region" description="Polar residues" evidence="1">
    <location>
        <begin position="642"/>
        <end position="655"/>
    </location>
</feature>
<feature type="region of interest" description="Disordered" evidence="1">
    <location>
        <begin position="191"/>
        <end position="227"/>
    </location>
</feature>
<sequence length="933" mass="99742">MSTGGKVYRVRSSPKATQEYEPFEQRVHTLCSEMAPINEFARTSSGSADCKQQSPGFAGETAPATGKPGKKKTARMSTGGKLYRMRSSPKATEEYEPFEQWAHRICSEMAPISESARTSSGNADCKQQSPGFAGETAPATGKPAKKKTARMSTGGKFYRMRSSPKATQECEACEQWVHTICSEMAPISESARTSSGNADCKQQSPGFAGETAPATGKPAKKKTARMSTGGKFYRMRSSPKATQECEACEQWVHTICSEMAPISESARTSSGNADCKQQSPGFAGETAPATGKPAKKKTARMSTGGKFYRMRSSPKATQECEACEQWVHTICSEMAPISESARTSSGNADCKQQSPGFAGETAPATGKPAKKKTARMSTGGKFYRMRSSPKATQECEACEQWVHTICSEMAPISESARTSSGNADCKQQSPGFAGETAPATGKPAKKKTARMSTGGKFYRMRSSPKATQECEACEQWVHTICSEMAPISESARTSSGNADCKQQSPGFAGETAPATGKPAKKKTARMSTGGKFYRMRSSPKATQECEACEQWVHTICSEMAPISESARTSSGNADCKQQSPGFAGETAPATGKPAKKKTARMSTGGKFYRMRSSPKATQECEACEQWVHTICSEMAPISESARTSSGNADCKQQSPGFAGETAPATGKPAKKKTARMSTGGKFYRMRSSPKATQECEACEQWVHTICSEMAPISESARTSSGNADCKQQSPGFAGETAPATGKPAKKKTARMSTGGKFYRMRSSPKATQECEACEQWVHTICSEMAPISESARTSSGNADCKQQSPGFAGETAPATGKPAKKKTARMSTGGKLYRMRSSPKATEEYEPFEQWAHRICSEMAPINESARTSSGIADCKQQSSGFAGETAPATDMAIKKKTARMSTGGNVYRKRPYPVVACEIAPAVEITGITVRN</sequence>